<organism evidence="2 3">
    <name type="scientific">Agrococcus citreus</name>
    <dbReference type="NCBI Taxonomy" id="84643"/>
    <lineage>
        <taxon>Bacteria</taxon>
        <taxon>Bacillati</taxon>
        <taxon>Actinomycetota</taxon>
        <taxon>Actinomycetes</taxon>
        <taxon>Micrococcales</taxon>
        <taxon>Microbacteriaceae</taxon>
        <taxon>Agrococcus</taxon>
    </lineage>
</organism>
<comment type="caution">
    <text evidence="2">The sequence shown here is derived from an EMBL/GenBank/DDBJ whole genome shotgun (WGS) entry which is preliminary data.</text>
</comment>
<evidence type="ECO:0000313" key="2">
    <source>
        <dbReference type="EMBL" id="GAA1424031.1"/>
    </source>
</evidence>
<feature type="domain" description="DinB-like" evidence="1">
    <location>
        <begin position="61"/>
        <end position="181"/>
    </location>
</feature>
<dbReference type="InterPro" id="IPR034660">
    <property type="entry name" value="DinB/YfiT-like"/>
</dbReference>
<evidence type="ECO:0000259" key="1">
    <source>
        <dbReference type="Pfam" id="PF12867"/>
    </source>
</evidence>
<dbReference type="EMBL" id="BAAAKK010000005">
    <property type="protein sequence ID" value="GAA1424031.1"/>
    <property type="molecule type" value="Genomic_DNA"/>
</dbReference>
<dbReference type="GO" id="GO:0016853">
    <property type="term" value="F:isomerase activity"/>
    <property type="evidence" value="ECO:0007669"/>
    <property type="project" value="UniProtKB-KW"/>
</dbReference>
<keyword evidence="2" id="KW-0413">Isomerase</keyword>
<name>A0ABN1YW97_9MICO</name>
<reference evidence="2 3" key="1">
    <citation type="journal article" date="2019" name="Int. J. Syst. Evol. Microbiol.">
        <title>The Global Catalogue of Microorganisms (GCM) 10K type strain sequencing project: providing services to taxonomists for standard genome sequencing and annotation.</title>
        <authorList>
            <consortium name="The Broad Institute Genomics Platform"/>
            <consortium name="The Broad Institute Genome Sequencing Center for Infectious Disease"/>
            <person name="Wu L."/>
            <person name="Ma J."/>
        </authorList>
    </citation>
    <scope>NUCLEOTIDE SEQUENCE [LARGE SCALE GENOMIC DNA]</scope>
    <source>
        <strain evidence="2 3">JCM 12398</strain>
    </source>
</reference>
<evidence type="ECO:0000313" key="3">
    <source>
        <dbReference type="Proteomes" id="UP001501266"/>
    </source>
</evidence>
<dbReference type="Pfam" id="PF12867">
    <property type="entry name" value="DinB_2"/>
    <property type="match status" value="1"/>
</dbReference>
<keyword evidence="3" id="KW-1185">Reference proteome</keyword>
<dbReference type="SUPFAM" id="SSF109854">
    <property type="entry name" value="DinB/YfiT-like putative metalloenzymes"/>
    <property type="match status" value="1"/>
</dbReference>
<dbReference type="Proteomes" id="UP001501266">
    <property type="component" value="Unassembled WGS sequence"/>
</dbReference>
<dbReference type="InterPro" id="IPR024775">
    <property type="entry name" value="DinB-like"/>
</dbReference>
<protein>
    <submittedName>
        <fullName evidence="2">Maleylpyruvate isomerase N-terminal domain-containing protein</fullName>
    </submittedName>
</protein>
<accession>A0ABN1YW97</accession>
<gene>
    <name evidence="2" type="ORF">GCM10009640_19390</name>
</gene>
<sequence>MIRAARASSWHALGMPIEPDTKDWTWVLRKRCPECGFDPATVDQSDVSRRIRGAAAAMHARLHGEGVEQRPDESTWSPLEYAAHVRDVCTVMRARLDQMLTEDAPEFANWDQDQAAIDGDYANQPFEHVAVELDLAAAELANAADAVPSDAWDRSGRRGGGSVFTVETLLVYALHDLEHHVWDVRQS</sequence>
<proteinExistence type="predicted"/>
<dbReference type="Gene3D" id="1.20.120.450">
    <property type="entry name" value="dinb family like domain"/>
    <property type="match status" value="1"/>
</dbReference>